<feature type="region of interest" description="Disordered" evidence="1">
    <location>
        <begin position="1"/>
        <end position="56"/>
    </location>
</feature>
<dbReference type="AlphaFoldDB" id="A0AAW1VWE6"/>
<dbReference type="Proteomes" id="UP001457282">
    <property type="component" value="Unassembled WGS sequence"/>
</dbReference>
<organism evidence="2 3">
    <name type="scientific">Rubus argutus</name>
    <name type="common">Southern blackberry</name>
    <dbReference type="NCBI Taxonomy" id="59490"/>
    <lineage>
        <taxon>Eukaryota</taxon>
        <taxon>Viridiplantae</taxon>
        <taxon>Streptophyta</taxon>
        <taxon>Embryophyta</taxon>
        <taxon>Tracheophyta</taxon>
        <taxon>Spermatophyta</taxon>
        <taxon>Magnoliopsida</taxon>
        <taxon>eudicotyledons</taxon>
        <taxon>Gunneridae</taxon>
        <taxon>Pentapetalae</taxon>
        <taxon>rosids</taxon>
        <taxon>fabids</taxon>
        <taxon>Rosales</taxon>
        <taxon>Rosaceae</taxon>
        <taxon>Rosoideae</taxon>
        <taxon>Rosoideae incertae sedis</taxon>
        <taxon>Rubus</taxon>
    </lineage>
</organism>
<evidence type="ECO:0000313" key="2">
    <source>
        <dbReference type="EMBL" id="KAK9912165.1"/>
    </source>
</evidence>
<evidence type="ECO:0000256" key="1">
    <source>
        <dbReference type="SAM" id="MobiDB-lite"/>
    </source>
</evidence>
<protein>
    <submittedName>
        <fullName evidence="2">Uncharacterized protein</fullName>
    </submittedName>
</protein>
<sequence>MNRRRRSAVKPSCPVPTAMPSHADSSADADDDSNPSTQTRTAVTDAASPNHEPSRIAYFCPCSSQQRVL</sequence>
<gene>
    <name evidence="2" type="ORF">M0R45_036038</name>
</gene>
<reference evidence="2 3" key="1">
    <citation type="journal article" date="2023" name="G3 (Bethesda)">
        <title>A chromosome-length genome assembly and annotation of blackberry (Rubus argutus, cv. 'Hillquist').</title>
        <authorList>
            <person name="Bruna T."/>
            <person name="Aryal R."/>
            <person name="Dudchenko O."/>
            <person name="Sargent D.J."/>
            <person name="Mead D."/>
            <person name="Buti M."/>
            <person name="Cavallini A."/>
            <person name="Hytonen T."/>
            <person name="Andres J."/>
            <person name="Pham M."/>
            <person name="Weisz D."/>
            <person name="Mascagni F."/>
            <person name="Usai G."/>
            <person name="Natali L."/>
            <person name="Bassil N."/>
            <person name="Fernandez G.E."/>
            <person name="Lomsadze A."/>
            <person name="Armour M."/>
            <person name="Olukolu B."/>
            <person name="Poorten T."/>
            <person name="Britton C."/>
            <person name="Davik J."/>
            <person name="Ashrafi H."/>
            <person name="Aiden E.L."/>
            <person name="Borodovsky M."/>
            <person name="Worthington M."/>
        </authorList>
    </citation>
    <scope>NUCLEOTIDE SEQUENCE [LARGE SCALE GENOMIC DNA]</scope>
    <source>
        <strain evidence="2">PI 553951</strain>
    </source>
</reference>
<evidence type="ECO:0000313" key="3">
    <source>
        <dbReference type="Proteomes" id="UP001457282"/>
    </source>
</evidence>
<comment type="caution">
    <text evidence="2">The sequence shown here is derived from an EMBL/GenBank/DDBJ whole genome shotgun (WGS) entry which is preliminary data.</text>
</comment>
<accession>A0AAW1VWE6</accession>
<dbReference type="EMBL" id="JBEDUW010000007">
    <property type="protein sequence ID" value="KAK9912165.1"/>
    <property type="molecule type" value="Genomic_DNA"/>
</dbReference>
<proteinExistence type="predicted"/>
<name>A0AAW1VWE6_RUBAR</name>
<keyword evidence="3" id="KW-1185">Reference proteome</keyword>